<protein>
    <submittedName>
        <fullName evidence="1">Uncharacterized protein</fullName>
    </submittedName>
</protein>
<dbReference type="EMBL" id="JARBJD010000002">
    <property type="protein sequence ID" value="KAK2964505.1"/>
    <property type="molecule type" value="Genomic_DNA"/>
</dbReference>
<gene>
    <name evidence="1" type="ORF">BLNAU_421</name>
</gene>
<evidence type="ECO:0000313" key="2">
    <source>
        <dbReference type="Proteomes" id="UP001281761"/>
    </source>
</evidence>
<keyword evidence="2" id="KW-1185">Reference proteome</keyword>
<organism evidence="1 2">
    <name type="scientific">Blattamonas nauphoetae</name>
    <dbReference type="NCBI Taxonomy" id="2049346"/>
    <lineage>
        <taxon>Eukaryota</taxon>
        <taxon>Metamonada</taxon>
        <taxon>Preaxostyla</taxon>
        <taxon>Oxymonadida</taxon>
        <taxon>Blattamonas</taxon>
    </lineage>
</organism>
<evidence type="ECO:0000313" key="1">
    <source>
        <dbReference type="EMBL" id="KAK2964505.1"/>
    </source>
</evidence>
<sequence length="210" mass="22579">MICGVVFGEAPRVLLVHHRTIGTIPTHTHSEVHRMFLAVTLPPLPSQSIRSSSPHPKPLTSSLVKESSVGVQSVCPSARRCVRLCFFHSRLSTAISSFTRVRLGLALAKSEGTESGQCGVVSENDQKRRQVSFAVVKKGGEMGGRGVVPSGRSVLLVHHPTTSSISAPLSRLMLAFPIHHMIERQIASGMAKIGEQTSTPEPKLPLSGRL</sequence>
<dbReference type="Proteomes" id="UP001281761">
    <property type="component" value="Unassembled WGS sequence"/>
</dbReference>
<name>A0ABQ9YLH2_9EUKA</name>
<accession>A0ABQ9YLH2</accession>
<comment type="caution">
    <text evidence="1">The sequence shown here is derived from an EMBL/GenBank/DDBJ whole genome shotgun (WGS) entry which is preliminary data.</text>
</comment>
<proteinExistence type="predicted"/>
<reference evidence="1 2" key="1">
    <citation type="journal article" date="2022" name="bioRxiv">
        <title>Genomics of Preaxostyla Flagellates Illuminates Evolutionary Transitions and the Path Towards Mitochondrial Loss.</title>
        <authorList>
            <person name="Novak L.V.F."/>
            <person name="Treitli S.C."/>
            <person name="Pyrih J."/>
            <person name="Halakuc P."/>
            <person name="Pipaliya S.V."/>
            <person name="Vacek V."/>
            <person name="Brzon O."/>
            <person name="Soukal P."/>
            <person name="Eme L."/>
            <person name="Dacks J.B."/>
            <person name="Karnkowska A."/>
            <person name="Elias M."/>
            <person name="Hampl V."/>
        </authorList>
    </citation>
    <scope>NUCLEOTIDE SEQUENCE [LARGE SCALE GENOMIC DNA]</scope>
    <source>
        <strain evidence="1">NAU3</strain>
        <tissue evidence="1">Gut</tissue>
    </source>
</reference>